<proteinExistence type="predicted"/>
<feature type="domain" description="HTH luxR-type" evidence="4">
    <location>
        <begin position="162"/>
        <end position="227"/>
    </location>
</feature>
<feature type="domain" description="Response regulatory" evidence="5">
    <location>
        <begin position="20"/>
        <end position="136"/>
    </location>
</feature>
<dbReference type="InterPro" id="IPR058245">
    <property type="entry name" value="NreC/VraR/RcsB-like_REC"/>
</dbReference>
<dbReference type="PROSITE" id="PS50110">
    <property type="entry name" value="RESPONSE_REGULATORY"/>
    <property type="match status" value="1"/>
</dbReference>
<dbReference type="PROSITE" id="PS50043">
    <property type="entry name" value="HTH_LUXR_2"/>
    <property type="match status" value="1"/>
</dbReference>
<dbReference type="InterPro" id="IPR011006">
    <property type="entry name" value="CheY-like_superfamily"/>
</dbReference>
<dbReference type="PANTHER" id="PTHR43214:SF43">
    <property type="entry name" value="TWO-COMPONENT RESPONSE REGULATOR"/>
    <property type="match status" value="1"/>
</dbReference>
<dbReference type="PRINTS" id="PR00038">
    <property type="entry name" value="HTHLUXR"/>
</dbReference>
<dbReference type="Gene3D" id="3.40.50.2300">
    <property type="match status" value="1"/>
</dbReference>
<evidence type="ECO:0000259" key="4">
    <source>
        <dbReference type="PROSITE" id="PS50043"/>
    </source>
</evidence>
<protein>
    <submittedName>
        <fullName evidence="6">DNA-binding response regulator, NarL family (REC-HTH domains)</fullName>
    </submittedName>
</protein>
<dbReference type="AlphaFoldDB" id="B3DW63"/>
<reference evidence="6 7" key="1">
    <citation type="journal article" date="2008" name="Biol. Direct">
        <title>Complete genome sequence of the extremely acidophilic methanotroph isolate V4, Methylacidiphilum infernorum, a representative of the bacterial phylum Verrucomicrobia.</title>
        <authorList>
            <person name="Hou S."/>
            <person name="Makarova K.S."/>
            <person name="Saw J.H."/>
            <person name="Senin P."/>
            <person name="Ly B.V."/>
            <person name="Zhou Z."/>
            <person name="Ren Y."/>
            <person name="Wang J."/>
            <person name="Galperin M.Y."/>
            <person name="Omelchenko M.V."/>
            <person name="Wolf Y.I."/>
            <person name="Yutin N."/>
            <person name="Koonin E.V."/>
            <person name="Stott M.B."/>
            <person name="Mountain B.W."/>
            <person name="Crowe M.A."/>
            <person name="Smirnova A.V."/>
            <person name="Dunfield P.F."/>
            <person name="Feng L."/>
            <person name="Wang L."/>
            <person name="Alam M."/>
        </authorList>
    </citation>
    <scope>NUCLEOTIDE SEQUENCE [LARGE SCALE GENOMIC DNA]</scope>
    <source>
        <strain evidence="7">Isolate V4</strain>
    </source>
</reference>
<dbReference type="Pfam" id="PF00072">
    <property type="entry name" value="Response_reg"/>
    <property type="match status" value="1"/>
</dbReference>
<dbReference type="PROSITE" id="PS00622">
    <property type="entry name" value="HTH_LUXR_1"/>
    <property type="match status" value="1"/>
</dbReference>
<dbReference type="InterPro" id="IPR016032">
    <property type="entry name" value="Sig_transdc_resp-reg_C-effctor"/>
</dbReference>
<dbReference type="SUPFAM" id="SSF46894">
    <property type="entry name" value="C-terminal effector domain of the bipartite response regulators"/>
    <property type="match status" value="1"/>
</dbReference>
<dbReference type="KEGG" id="min:Minf_1512"/>
<evidence type="ECO:0000313" key="7">
    <source>
        <dbReference type="Proteomes" id="UP000009149"/>
    </source>
</evidence>
<dbReference type="Proteomes" id="UP000009149">
    <property type="component" value="Chromosome"/>
</dbReference>
<gene>
    <name evidence="6" type="primary">citB</name>
    <name evidence="6" type="ordered locus">Minf_1512</name>
</gene>
<dbReference type="eggNOG" id="COG2197">
    <property type="taxonomic scope" value="Bacteria"/>
</dbReference>
<feature type="modified residue" description="4-aspartylphosphate" evidence="3">
    <location>
        <position position="71"/>
    </location>
</feature>
<sequence length="243" mass="26314">MSKSDGTENSYMNAGEKVHKVLIVDDHAILREGLIQLINSTPGLSVCGAAKNAHEGFELIEKTMPDVVLVDISLPGKSGLELIKDIHAAYPDIALLVLSMHEESLYAERVLRAGARGYLMKNEGGQKLIAAIQKVLAGGISVSERVANRILQGVSGKRKALSISPIEALSDREFEVFQLIGKGYGSRQIAEQLSLSVKTVEAYRASIKQKLYLKSGPQLVHYAISWQQSQTSGIDSESSPVKS</sequence>
<evidence type="ECO:0000256" key="1">
    <source>
        <dbReference type="ARBA" id="ARBA00022553"/>
    </source>
</evidence>
<dbReference type="STRING" id="481448.Minf_1512"/>
<evidence type="ECO:0000256" key="2">
    <source>
        <dbReference type="ARBA" id="ARBA00023125"/>
    </source>
</evidence>
<dbReference type="CDD" id="cd17535">
    <property type="entry name" value="REC_NarL-like"/>
    <property type="match status" value="1"/>
</dbReference>
<evidence type="ECO:0000313" key="6">
    <source>
        <dbReference type="EMBL" id="ACD83566.1"/>
    </source>
</evidence>
<dbReference type="InterPro" id="IPR001789">
    <property type="entry name" value="Sig_transdc_resp-reg_receiver"/>
</dbReference>
<dbReference type="EMBL" id="CP000975">
    <property type="protein sequence ID" value="ACD83566.1"/>
    <property type="molecule type" value="Genomic_DNA"/>
</dbReference>
<dbReference type="HOGENOM" id="CLU_000445_90_1_0"/>
<dbReference type="SUPFAM" id="SSF52172">
    <property type="entry name" value="CheY-like"/>
    <property type="match status" value="1"/>
</dbReference>
<organism evidence="6 7">
    <name type="scientific">Methylacidiphilum infernorum (isolate V4)</name>
    <name type="common">Methylokorus infernorum (strain V4)</name>
    <dbReference type="NCBI Taxonomy" id="481448"/>
    <lineage>
        <taxon>Bacteria</taxon>
        <taxon>Pseudomonadati</taxon>
        <taxon>Verrucomicrobiota</taxon>
        <taxon>Methylacidiphilae</taxon>
        <taxon>Methylacidiphilales</taxon>
        <taxon>Methylacidiphilaceae</taxon>
        <taxon>Methylacidiphilum (ex Ratnadevi et al. 2023)</taxon>
    </lineage>
</organism>
<evidence type="ECO:0000256" key="3">
    <source>
        <dbReference type="PROSITE-ProRule" id="PRU00169"/>
    </source>
</evidence>
<dbReference type="Pfam" id="PF00196">
    <property type="entry name" value="GerE"/>
    <property type="match status" value="1"/>
</dbReference>
<dbReference type="CDD" id="cd06170">
    <property type="entry name" value="LuxR_C_like"/>
    <property type="match status" value="1"/>
</dbReference>
<dbReference type="SMART" id="SM00421">
    <property type="entry name" value="HTH_LUXR"/>
    <property type="match status" value="1"/>
</dbReference>
<keyword evidence="1 3" id="KW-0597">Phosphoprotein</keyword>
<dbReference type="GO" id="GO:0000160">
    <property type="term" value="P:phosphorelay signal transduction system"/>
    <property type="evidence" value="ECO:0007669"/>
    <property type="project" value="InterPro"/>
</dbReference>
<dbReference type="InterPro" id="IPR000792">
    <property type="entry name" value="Tscrpt_reg_LuxR_C"/>
</dbReference>
<dbReference type="InterPro" id="IPR039420">
    <property type="entry name" value="WalR-like"/>
</dbReference>
<keyword evidence="2 6" id="KW-0238">DNA-binding</keyword>
<dbReference type="GO" id="GO:0006355">
    <property type="term" value="P:regulation of DNA-templated transcription"/>
    <property type="evidence" value="ECO:0007669"/>
    <property type="project" value="InterPro"/>
</dbReference>
<dbReference type="PANTHER" id="PTHR43214">
    <property type="entry name" value="TWO-COMPONENT RESPONSE REGULATOR"/>
    <property type="match status" value="1"/>
</dbReference>
<dbReference type="GO" id="GO:0003677">
    <property type="term" value="F:DNA binding"/>
    <property type="evidence" value="ECO:0007669"/>
    <property type="project" value="UniProtKB-KW"/>
</dbReference>
<name>B3DW63_METI4</name>
<evidence type="ECO:0000259" key="5">
    <source>
        <dbReference type="PROSITE" id="PS50110"/>
    </source>
</evidence>
<accession>B3DW63</accession>
<dbReference type="SMART" id="SM00448">
    <property type="entry name" value="REC"/>
    <property type="match status" value="1"/>
</dbReference>